<dbReference type="SUPFAM" id="SSF53850">
    <property type="entry name" value="Periplasmic binding protein-like II"/>
    <property type="match status" value="1"/>
</dbReference>
<gene>
    <name evidence="2" type="ORF">DC045_19255</name>
</gene>
<feature type="chain" id="PRO_5016651501" description="Solute-binding protein family 3/N-terminal domain-containing protein" evidence="1">
    <location>
        <begin position="22"/>
        <end position="221"/>
    </location>
</feature>
<proteinExistence type="predicted"/>
<evidence type="ECO:0008006" key="4">
    <source>
        <dbReference type="Google" id="ProtNLM"/>
    </source>
</evidence>
<reference evidence="2 3" key="1">
    <citation type="journal article" date="2018" name="Nat. Biotechnol.">
        <title>A standardized bacterial taxonomy based on genome phylogeny substantially revises the tree of life.</title>
        <authorList>
            <person name="Parks D.H."/>
            <person name="Chuvochina M."/>
            <person name="Waite D.W."/>
            <person name="Rinke C."/>
            <person name="Skarshewski A."/>
            <person name="Chaumeil P.A."/>
            <person name="Hugenholtz P."/>
        </authorList>
    </citation>
    <scope>NUCLEOTIDE SEQUENCE [LARGE SCALE GENOMIC DNA]</scope>
    <source>
        <strain evidence="2">UBA9380</strain>
    </source>
</reference>
<dbReference type="Proteomes" id="UP000263489">
    <property type="component" value="Unassembled WGS sequence"/>
</dbReference>
<protein>
    <recommendedName>
        <fullName evidence="4">Solute-binding protein family 3/N-terminal domain-containing protein</fullName>
    </recommendedName>
</protein>
<name>A0A352IY68_9GAMM</name>
<dbReference type="EMBL" id="DNNA01000298">
    <property type="protein sequence ID" value="HBC36401.1"/>
    <property type="molecule type" value="Genomic_DNA"/>
</dbReference>
<sequence>MVKLRIMLATIMLMVASGSSAALRVIVSSDMAHLVDVEDSKLVGTIGSLYQCVFDHAEEEVVFIRAPLKRGLLEIRKHRADILIPLARSANRDEFAEFGGTLLGADYVFVSKSRLPDNYEKLGLTYGIPREFVGRDLIADPDAIIEEVSDWSQLPPLLQKSRIDVIVVPTLIASKVLAGLEKNLFMKRAGTIPASLYMSSMLEQELQARILEAVQSCSTEK</sequence>
<accession>A0A352IY68</accession>
<comment type="caution">
    <text evidence="2">The sequence shown here is derived from an EMBL/GenBank/DDBJ whole genome shotgun (WGS) entry which is preliminary data.</text>
</comment>
<keyword evidence="1" id="KW-0732">Signal</keyword>
<evidence type="ECO:0000313" key="2">
    <source>
        <dbReference type="EMBL" id="HBC36401.1"/>
    </source>
</evidence>
<feature type="signal peptide" evidence="1">
    <location>
        <begin position="1"/>
        <end position="21"/>
    </location>
</feature>
<evidence type="ECO:0000256" key="1">
    <source>
        <dbReference type="SAM" id="SignalP"/>
    </source>
</evidence>
<organism evidence="2 3">
    <name type="scientific">Marinobacter adhaerens</name>
    <dbReference type="NCBI Taxonomy" id="1033846"/>
    <lineage>
        <taxon>Bacteria</taxon>
        <taxon>Pseudomonadati</taxon>
        <taxon>Pseudomonadota</taxon>
        <taxon>Gammaproteobacteria</taxon>
        <taxon>Pseudomonadales</taxon>
        <taxon>Marinobacteraceae</taxon>
        <taxon>Marinobacter</taxon>
    </lineage>
</organism>
<dbReference type="AlphaFoldDB" id="A0A352IY68"/>
<evidence type="ECO:0000313" key="3">
    <source>
        <dbReference type="Proteomes" id="UP000263489"/>
    </source>
</evidence>